<dbReference type="EMBL" id="CACTIH010000245">
    <property type="protein sequence ID" value="CAA2957953.1"/>
    <property type="molecule type" value="Genomic_DNA"/>
</dbReference>
<dbReference type="InterPro" id="IPR036779">
    <property type="entry name" value="LysM_dom_sf"/>
</dbReference>
<dbReference type="Gene3D" id="3.10.350.10">
    <property type="entry name" value="LysM domain"/>
    <property type="match status" value="2"/>
</dbReference>
<feature type="signal peptide" evidence="1">
    <location>
        <begin position="1"/>
        <end position="24"/>
    </location>
</feature>
<evidence type="ECO:0000313" key="3">
    <source>
        <dbReference type="EMBL" id="CAA2957953.1"/>
    </source>
</evidence>
<dbReference type="SUPFAM" id="SSF54106">
    <property type="entry name" value="LysM domain"/>
    <property type="match status" value="2"/>
</dbReference>
<evidence type="ECO:0000313" key="4">
    <source>
        <dbReference type="Proteomes" id="UP000594638"/>
    </source>
</evidence>
<dbReference type="Gramene" id="OE9A057137T3">
    <property type="protein sequence ID" value="OE9A057137C3"/>
    <property type="gene ID" value="OE9A057137"/>
</dbReference>
<dbReference type="OrthoDB" id="2107166at2759"/>
<feature type="domain" description="LysM" evidence="2">
    <location>
        <begin position="169"/>
        <end position="213"/>
    </location>
</feature>
<dbReference type="Proteomes" id="UP000594638">
    <property type="component" value="Unassembled WGS sequence"/>
</dbReference>
<protein>
    <submittedName>
        <fullName evidence="3">LysM domain-containing GPI-anchored 2</fullName>
    </submittedName>
</protein>
<sequence length="354" mass="38748">MLPHFRRLVSIILLLAISSTLTFAQPFRCTSTATCDALVDYVSPNDTTLSAINTLFQVKNLLSILGANKLPLSTPSNFPVAAKRTIKIPFPCICNNLTGISNRQPNYTVVPGDYLYHIAAEVFAGLVTVQQIQEVNNIANASLISVGQKLWIPLPCSCDDVDGQKVLHYGYVVPAGSSVEGIAQQYNTSRDTLLRLNNLTSPNDLKADAILDVPLRACSSEVRNTSQDYPLLVPNGTYVFTANNCVRCNCEAANNWILQCESSSLINSSCRPVQCEGQENFYLGNTSFSGCNRRTCAYAGYNLQNILTTLDLQSTCPASSSIGLQGSRWNFLLISIHVMLICLPFLKRVAIFLM</sequence>
<comment type="caution">
    <text evidence="3">The sequence shown here is derived from an EMBL/GenBank/DDBJ whole genome shotgun (WGS) entry which is preliminary data.</text>
</comment>
<dbReference type="Pfam" id="PF01476">
    <property type="entry name" value="LysM"/>
    <property type="match status" value="2"/>
</dbReference>
<name>A0A8S0PZ30_OLEEU</name>
<keyword evidence="1" id="KW-0732">Signal</keyword>
<dbReference type="SMART" id="SM00257">
    <property type="entry name" value="LysM"/>
    <property type="match status" value="2"/>
</dbReference>
<reference evidence="3 4" key="1">
    <citation type="submission" date="2019-12" db="EMBL/GenBank/DDBJ databases">
        <authorList>
            <person name="Alioto T."/>
            <person name="Alioto T."/>
            <person name="Gomez Garrido J."/>
        </authorList>
    </citation>
    <scope>NUCLEOTIDE SEQUENCE [LARGE SCALE GENOMIC DNA]</scope>
</reference>
<keyword evidence="4" id="KW-1185">Reference proteome</keyword>
<evidence type="ECO:0000259" key="2">
    <source>
        <dbReference type="PROSITE" id="PS51782"/>
    </source>
</evidence>
<feature type="chain" id="PRO_5035742218" evidence="1">
    <location>
        <begin position="25"/>
        <end position="354"/>
    </location>
</feature>
<evidence type="ECO:0000256" key="1">
    <source>
        <dbReference type="SAM" id="SignalP"/>
    </source>
</evidence>
<gene>
    <name evidence="3" type="ORF">OLEA9_A057137</name>
</gene>
<dbReference type="PROSITE" id="PS51782">
    <property type="entry name" value="LYSM"/>
    <property type="match status" value="2"/>
</dbReference>
<feature type="domain" description="LysM" evidence="2">
    <location>
        <begin position="105"/>
        <end position="152"/>
    </location>
</feature>
<accession>A0A8S0PZ30</accession>
<organism evidence="3 4">
    <name type="scientific">Olea europaea subsp. europaea</name>
    <dbReference type="NCBI Taxonomy" id="158383"/>
    <lineage>
        <taxon>Eukaryota</taxon>
        <taxon>Viridiplantae</taxon>
        <taxon>Streptophyta</taxon>
        <taxon>Embryophyta</taxon>
        <taxon>Tracheophyta</taxon>
        <taxon>Spermatophyta</taxon>
        <taxon>Magnoliopsida</taxon>
        <taxon>eudicotyledons</taxon>
        <taxon>Gunneridae</taxon>
        <taxon>Pentapetalae</taxon>
        <taxon>asterids</taxon>
        <taxon>lamiids</taxon>
        <taxon>Lamiales</taxon>
        <taxon>Oleaceae</taxon>
        <taxon>Oleeae</taxon>
        <taxon>Olea</taxon>
    </lineage>
</organism>
<dbReference type="CDD" id="cd00118">
    <property type="entry name" value="LysM"/>
    <property type="match status" value="2"/>
</dbReference>
<dbReference type="AlphaFoldDB" id="A0A8S0PZ30"/>
<dbReference type="InterPro" id="IPR018392">
    <property type="entry name" value="LysM"/>
</dbReference>
<dbReference type="PANTHER" id="PTHR33734">
    <property type="entry name" value="LYSM DOMAIN-CONTAINING GPI-ANCHORED PROTEIN 2"/>
    <property type="match status" value="1"/>
</dbReference>
<proteinExistence type="predicted"/>
<dbReference type="PANTHER" id="PTHR33734:SF11">
    <property type="entry name" value="LYSM DOMAIN-CONTAINING GPI-ANCHORED PROTEIN 2"/>
    <property type="match status" value="1"/>
</dbReference>